<dbReference type="AlphaFoldDB" id="A0A6G0W559"/>
<gene>
    <name evidence="2" type="ORF">Ae201684_018864</name>
</gene>
<feature type="region of interest" description="Disordered" evidence="1">
    <location>
        <begin position="409"/>
        <end position="437"/>
    </location>
</feature>
<reference evidence="2 3" key="1">
    <citation type="submission" date="2019-07" db="EMBL/GenBank/DDBJ databases">
        <title>Genomics analysis of Aphanomyces spp. identifies a new class of oomycete effector associated with host adaptation.</title>
        <authorList>
            <person name="Gaulin E."/>
        </authorList>
    </citation>
    <scope>NUCLEOTIDE SEQUENCE [LARGE SCALE GENOMIC DNA]</scope>
    <source>
        <strain evidence="2 3">ATCC 201684</strain>
    </source>
</reference>
<name>A0A6G0W559_9STRA</name>
<dbReference type="Proteomes" id="UP000481153">
    <property type="component" value="Unassembled WGS sequence"/>
</dbReference>
<feature type="compositionally biased region" description="Basic and acidic residues" evidence="1">
    <location>
        <begin position="277"/>
        <end position="287"/>
    </location>
</feature>
<protein>
    <submittedName>
        <fullName evidence="2">Uncharacterized protein</fullName>
    </submittedName>
</protein>
<dbReference type="Gene3D" id="1.20.5.190">
    <property type="match status" value="1"/>
</dbReference>
<evidence type="ECO:0000313" key="3">
    <source>
        <dbReference type="Proteomes" id="UP000481153"/>
    </source>
</evidence>
<keyword evidence="3" id="KW-1185">Reference proteome</keyword>
<organism evidence="2 3">
    <name type="scientific">Aphanomyces euteiches</name>
    <dbReference type="NCBI Taxonomy" id="100861"/>
    <lineage>
        <taxon>Eukaryota</taxon>
        <taxon>Sar</taxon>
        <taxon>Stramenopiles</taxon>
        <taxon>Oomycota</taxon>
        <taxon>Saprolegniomycetes</taxon>
        <taxon>Saprolegniales</taxon>
        <taxon>Verrucalvaceae</taxon>
        <taxon>Aphanomyces</taxon>
    </lineage>
</organism>
<evidence type="ECO:0000313" key="2">
    <source>
        <dbReference type="EMBL" id="KAF0721877.1"/>
    </source>
</evidence>
<dbReference type="InterPro" id="IPR000048">
    <property type="entry name" value="IQ_motif_EF-hand-BS"/>
</dbReference>
<dbReference type="SMART" id="SM00015">
    <property type="entry name" value="IQ"/>
    <property type="match status" value="3"/>
</dbReference>
<dbReference type="Pfam" id="PF00612">
    <property type="entry name" value="IQ"/>
    <property type="match status" value="2"/>
</dbReference>
<dbReference type="VEuPathDB" id="FungiDB:AeMF1_015417"/>
<proteinExistence type="predicted"/>
<dbReference type="EMBL" id="VJMJ01000361">
    <property type="protein sequence ID" value="KAF0721877.1"/>
    <property type="molecule type" value="Genomic_DNA"/>
</dbReference>
<accession>A0A6G0W559</accession>
<feature type="compositionally biased region" description="Polar residues" evidence="1">
    <location>
        <begin position="266"/>
        <end position="276"/>
    </location>
</feature>
<feature type="region of interest" description="Disordered" evidence="1">
    <location>
        <begin position="257"/>
        <end position="295"/>
    </location>
</feature>
<comment type="caution">
    <text evidence="2">The sequence shown here is derived from an EMBL/GenBank/DDBJ whole genome shotgun (WGS) entry which is preliminary data.</text>
</comment>
<evidence type="ECO:0000256" key="1">
    <source>
        <dbReference type="SAM" id="MobiDB-lite"/>
    </source>
</evidence>
<sequence length="510" mass="56057">MDEANEMVVYLQKRRAMATHQFNAVQQVYAVKIQRVARGFLARAVVLRLRRDRAAVLIQRLVRGRSTRRQFLAMKLRATVANTVLGLRALNKVQQLGLPMDSNVLDRIKASIRIQKRWRLAFRRVLQNVGHVRDDARRRVALRATFRRAAWTVAKTMSILRFWRKAVSFHLLTAMNPRRRKSSISKLAAGVHALGTTRRYSSFSALEEFTKQLDHGDHVIENVSFFSQAPKAWYTRHVVSDAKPSPAKDDGRKVVKLGSLKHSRQFRSSSLPQSSEWSRRAMEEKRQKPNAGLDDGAVDAAVAAPIPWKNNATTAAVATESPPPYAVESSKRKSLENERAADAAYFEAGERQKKERQHILEAKLDARRLARARRAEALRRVKWMPAKKAQRGDPAANLQSVVAGAVAAASPSTKTSPAPRPLIDAANASAPSIKTTQSPVRVIPALEPATAEPLIATQAAPLIDADSSPASMLGTSSNPAAGSSCALSAEAIVATVIATAIAKSATPRRL</sequence>
<dbReference type="PROSITE" id="PS50096">
    <property type="entry name" value="IQ"/>
    <property type="match status" value="2"/>
</dbReference>